<gene>
    <name evidence="1" type="ORF">NP165_19875</name>
</gene>
<reference evidence="1" key="1">
    <citation type="submission" date="2022-07" db="EMBL/GenBank/DDBJ databases">
        <title>Complete genome of Vibrio japonicus strain JCM 31412T and phylogenomic assessment of the Nereis clade of the genus Vibrio.</title>
        <authorList>
            <person name="Shlafstein M.D."/>
            <person name="Emsley S.A."/>
            <person name="Ushijima B."/>
            <person name="Videau P."/>
            <person name="Saw J.H."/>
        </authorList>
    </citation>
    <scope>NUCLEOTIDE SEQUENCE</scope>
    <source>
        <strain evidence="1">JCM 31412</strain>
    </source>
</reference>
<proteinExistence type="predicted"/>
<evidence type="ECO:0000313" key="2">
    <source>
        <dbReference type="Proteomes" id="UP001058602"/>
    </source>
</evidence>
<dbReference type="EMBL" id="CP102097">
    <property type="protein sequence ID" value="UUM32528.1"/>
    <property type="molecule type" value="Genomic_DNA"/>
</dbReference>
<name>A0ABY5LNV3_9VIBR</name>
<protein>
    <recommendedName>
        <fullName evidence="3">TFIIB-type domain-containing protein</fullName>
    </recommendedName>
</protein>
<evidence type="ECO:0008006" key="3">
    <source>
        <dbReference type="Google" id="ProtNLM"/>
    </source>
</evidence>
<evidence type="ECO:0000313" key="1">
    <source>
        <dbReference type="EMBL" id="UUM32528.1"/>
    </source>
</evidence>
<organism evidence="1 2">
    <name type="scientific">Vibrio japonicus</name>
    <dbReference type="NCBI Taxonomy" id="1824638"/>
    <lineage>
        <taxon>Bacteria</taxon>
        <taxon>Pseudomonadati</taxon>
        <taxon>Pseudomonadota</taxon>
        <taxon>Gammaproteobacteria</taxon>
        <taxon>Vibrionales</taxon>
        <taxon>Vibrionaceae</taxon>
        <taxon>Vibrio</taxon>
    </lineage>
</organism>
<sequence length="67" mass="7511">MAQNDQSQTLCCPLCGSDEYLLSDKNSMLCAECGSFFEDIDQVVAAMPQIQFAMRSKGRMEVLRAFH</sequence>
<accession>A0ABY5LNV3</accession>
<keyword evidence="2" id="KW-1185">Reference proteome</keyword>
<dbReference type="RefSeq" id="WP_257086194.1">
    <property type="nucleotide sequence ID" value="NZ_CP102097.1"/>
</dbReference>
<dbReference type="Proteomes" id="UP001058602">
    <property type="component" value="Chromosome 2"/>
</dbReference>